<sequence>MSVLRIERTRYVVMRRNRTEIWCGLSREFHFVKVDELKDTAIKTYRTVKQAESGCSSWDRDFEVVECKEIIDIKSEEK</sequence>
<dbReference type="EMBL" id="BK015845">
    <property type="protein sequence ID" value="DAE27797.1"/>
    <property type="molecule type" value="Genomic_DNA"/>
</dbReference>
<proteinExistence type="predicted"/>
<name>A0A8S5R9R1_9VIRU</name>
<protein>
    <submittedName>
        <fullName evidence="1">Uncharacterized protein</fullName>
    </submittedName>
</protein>
<reference evidence="1" key="1">
    <citation type="journal article" date="2021" name="Proc. Natl. Acad. Sci. U.S.A.">
        <title>A Catalog of Tens of Thousands of Viruses from Human Metagenomes Reveals Hidden Associations with Chronic Diseases.</title>
        <authorList>
            <person name="Tisza M.J."/>
            <person name="Buck C.B."/>
        </authorList>
    </citation>
    <scope>NUCLEOTIDE SEQUENCE</scope>
    <source>
        <strain evidence="1">CtpeS3</strain>
    </source>
</reference>
<organism evidence="1">
    <name type="scientific">virus sp. ctpeS3</name>
    <dbReference type="NCBI Taxonomy" id="2826815"/>
    <lineage>
        <taxon>Viruses</taxon>
    </lineage>
</organism>
<accession>A0A8S5R9R1</accession>
<evidence type="ECO:0000313" key="1">
    <source>
        <dbReference type="EMBL" id="DAE27797.1"/>
    </source>
</evidence>